<evidence type="ECO:0000256" key="2">
    <source>
        <dbReference type="ARBA" id="ARBA00023012"/>
    </source>
</evidence>
<organism evidence="6 7">
    <name type="scientific">Methylorubrum salsuginis</name>
    <dbReference type="NCBI Taxonomy" id="414703"/>
    <lineage>
        <taxon>Bacteria</taxon>
        <taxon>Pseudomonadati</taxon>
        <taxon>Pseudomonadota</taxon>
        <taxon>Alphaproteobacteria</taxon>
        <taxon>Hyphomicrobiales</taxon>
        <taxon>Methylobacteriaceae</taxon>
        <taxon>Methylorubrum</taxon>
    </lineage>
</organism>
<gene>
    <name evidence="6" type="ORF">SAMN04488125_1189</name>
</gene>
<dbReference type="AlphaFoldDB" id="A0A1I4IPX4"/>
<protein>
    <submittedName>
        <fullName evidence="6">Hpt domain-containing protein</fullName>
    </submittedName>
</protein>
<dbReference type="InterPro" id="IPR001789">
    <property type="entry name" value="Sig_transdc_resp-reg_receiver"/>
</dbReference>
<dbReference type="CDD" id="cd17546">
    <property type="entry name" value="REC_hyHK_CKI1_RcsC-like"/>
    <property type="match status" value="1"/>
</dbReference>
<dbReference type="Pfam" id="PF01627">
    <property type="entry name" value="Hpt"/>
    <property type="match status" value="1"/>
</dbReference>
<dbReference type="RefSeq" id="WP_114436008.1">
    <property type="nucleotide sequence ID" value="NZ_FOSV01000018.1"/>
</dbReference>
<dbReference type="SUPFAM" id="SSF52172">
    <property type="entry name" value="CheY-like"/>
    <property type="match status" value="1"/>
</dbReference>
<feature type="domain" description="Response regulatory" evidence="5">
    <location>
        <begin position="24"/>
        <end position="141"/>
    </location>
</feature>
<keyword evidence="1 3" id="KW-0597">Phosphoprotein</keyword>
<evidence type="ECO:0000256" key="3">
    <source>
        <dbReference type="PROSITE-ProRule" id="PRU00169"/>
    </source>
</evidence>
<dbReference type="GO" id="GO:0000160">
    <property type="term" value="P:phosphorelay signal transduction system"/>
    <property type="evidence" value="ECO:0007669"/>
    <property type="project" value="UniProtKB-KW"/>
</dbReference>
<feature type="modified residue" description="4-aspartylphosphate" evidence="3">
    <location>
        <position position="73"/>
    </location>
</feature>
<reference evidence="7" key="1">
    <citation type="submission" date="2016-10" db="EMBL/GenBank/DDBJ databases">
        <authorList>
            <person name="Varghese N."/>
            <person name="Submissions S."/>
        </authorList>
    </citation>
    <scope>NUCLEOTIDE SEQUENCE [LARGE SCALE GENOMIC DNA]</scope>
    <source>
        <strain evidence="7">CGMCC 1.6474</strain>
    </source>
</reference>
<dbReference type="InterPro" id="IPR036641">
    <property type="entry name" value="HPT_dom_sf"/>
</dbReference>
<evidence type="ECO:0000313" key="6">
    <source>
        <dbReference type="EMBL" id="SFL56408.1"/>
    </source>
</evidence>
<evidence type="ECO:0000313" key="7">
    <source>
        <dbReference type="Proteomes" id="UP000198804"/>
    </source>
</evidence>
<evidence type="ECO:0000256" key="4">
    <source>
        <dbReference type="SAM" id="MobiDB-lite"/>
    </source>
</evidence>
<dbReference type="InterPro" id="IPR008207">
    <property type="entry name" value="Sig_transdc_His_kin_Hpt_dom"/>
</dbReference>
<dbReference type="GO" id="GO:0005524">
    <property type="term" value="F:ATP binding"/>
    <property type="evidence" value="ECO:0007669"/>
    <property type="project" value="UniProtKB-KW"/>
</dbReference>
<keyword evidence="2" id="KW-0902">Two-component regulatory system</keyword>
<dbReference type="SMART" id="SM00448">
    <property type="entry name" value="REC"/>
    <property type="match status" value="1"/>
</dbReference>
<dbReference type="EMBL" id="FOSV01000018">
    <property type="protein sequence ID" value="SFL56408.1"/>
    <property type="molecule type" value="Genomic_DNA"/>
</dbReference>
<dbReference type="SUPFAM" id="SSF47226">
    <property type="entry name" value="Histidine-containing phosphotransfer domain, HPT domain"/>
    <property type="match status" value="1"/>
</dbReference>
<dbReference type="PANTHER" id="PTHR45339">
    <property type="entry name" value="HYBRID SIGNAL TRANSDUCTION HISTIDINE KINASE J"/>
    <property type="match status" value="1"/>
</dbReference>
<dbReference type="Gene3D" id="1.20.120.160">
    <property type="entry name" value="HPT domain"/>
    <property type="match status" value="1"/>
</dbReference>
<sequence length="509" mass="54108">MSSLLPPSAASESSAEAHARTGLRILLVEDDPSSQELIRALCERRGDRVEIAADGFQGLRRLAEGEHDIVLIDYHLPEMDGYALARLMKELSRPAGRLRLVGITADRHGLAARRGADQLFDAILVKPLRPADLFGTLDRLAQRAAPAAQSAPADELWARRGLKARPTALLYPEGATGPVEALSQAFRLVASADEADLVLVADEAGLGALRALRAAGPAGLVPSVALTDRLGPACDLVFQVGDPEAWTAVAAASRGFRERRAALPPDAAPDVTSRLLRLLVVAERDLTLHRDATDLAYETGDSPASRMAAVLALAQAGLVHCEPCLQGMRVAVTEAGRASLLRRQPVSAEGGAPALAKASAWAPPSVKGGPLAGRAWSVPGVTEQPSMPDSNAHAPPTANPETVAELCRLIGTDHVERLRERLIEMLKASFVDGADAATLAREAHILVSAAGSLGFDHLAARCRSLECTIRSQRDYRDELMQVRRAAKEIADRQPKRRGLPGLKTCSLPV</sequence>
<proteinExistence type="predicted"/>
<feature type="region of interest" description="Disordered" evidence="4">
    <location>
        <begin position="372"/>
        <end position="399"/>
    </location>
</feature>
<dbReference type="Pfam" id="PF00072">
    <property type="entry name" value="Response_reg"/>
    <property type="match status" value="1"/>
</dbReference>
<accession>A0A1I4IPX4</accession>
<dbReference type="Proteomes" id="UP000198804">
    <property type="component" value="Unassembled WGS sequence"/>
</dbReference>
<evidence type="ECO:0000256" key="1">
    <source>
        <dbReference type="ARBA" id="ARBA00022553"/>
    </source>
</evidence>
<dbReference type="GO" id="GO:0005886">
    <property type="term" value="C:plasma membrane"/>
    <property type="evidence" value="ECO:0007669"/>
    <property type="project" value="UniProtKB-SubCell"/>
</dbReference>
<dbReference type="OrthoDB" id="8432393at2"/>
<dbReference type="GO" id="GO:0004672">
    <property type="term" value="F:protein kinase activity"/>
    <property type="evidence" value="ECO:0007669"/>
    <property type="project" value="UniProtKB-ARBA"/>
</dbReference>
<dbReference type="STRING" id="414703.SAMN04488125_1189"/>
<name>A0A1I4IPX4_9HYPH</name>
<dbReference type="InterPro" id="IPR011006">
    <property type="entry name" value="CheY-like_superfamily"/>
</dbReference>
<dbReference type="PANTHER" id="PTHR45339:SF3">
    <property type="entry name" value="HISTIDINE KINASE"/>
    <property type="match status" value="1"/>
</dbReference>
<dbReference type="Gene3D" id="3.40.50.2300">
    <property type="match status" value="1"/>
</dbReference>
<keyword evidence="7" id="KW-1185">Reference proteome</keyword>
<evidence type="ECO:0000259" key="5">
    <source>
        <dbReference type="PROSITE" id="PS50110"/>
    </source>
</evidence>
<dbReference type="PROSITE" id="PS50110">
    <property type="entry name" value="RESPONSE_REGULATORY"/>
    <property type="match status" value="1"/>
</dbReference>